<dbReference type="PANTHER" id="PTHR42659">
    <property type="entry name" value="XANTHINE DEHYDROGENASE SUBUNIT C-RELATED"/>
    <property type="match status" value="1"/>
</dbReference>
<gene>
    <name evidence="5" type="ORF">OM076_25370</name>
</gene>
<dbReference type="RefSeq" id="WP_270042874.1">
    <property type="nucleotide sequence ID" value="NZ_JAPDOD010000026.1"/>
</dbReference>
<dbReference type="Gene3D" id="3.30.465.10">
    <property type="match status" value="1"/>
</dbReference>
<evidence type="ECO:0000256" key="1">
    <source>
        <dbReference type="ARBA" id="ARBA00022630"/>
    </source>
</evidence>
<dbReference type="SUPFAM" id="SSF56176">
    <property type="entry name" value="FAD-binding/transporter-associated domain-like"/>
    <property type="match status" value="1"/>
</dbReference>
<feature type="domain" description="FAD-binding PCMH-type" evidence="4">
    <location>
        <begin position="1"/>
        <end position="174"/>
    </location>
</feature>
<organism evidence="5 6">
    <name type="scientific">Solirubrobacter ginsenosidimutans</name>
    <dbReference type="NCBI Taxonomy" id="490573"/>
    <lineage>
        <taxon>Bacteria</taxon>
        <taxon>Bacillati</taxon>
        <taxon>Actinomycetota</taxon>
        <taxon>Thermoleophilia</taxon>
        <taxon>Solirubrobacterales</taxon>
        <taxon>Solirubrobacteraceae</taxon>
        <taxon>Solirubrobacter</taxon>
    </lineage>
</organism>
<keyword evidence="1" id="KW-0285">Flavoprotein</keyword>
<dbReference type="InterPro" id="IPR036318">
    <property type="entry name" value="FAD-bd_PCMH-like_sf"/>
</dbReference>
<accession>A0A9X3MVW4</accession>
<reference evidence="5" key="1">
    <citation type="submission" date="2022-10" db="EMBL/GenBank/DDBJ databases">
        <title>The WGS of Solirubrobacter ginsenosidimutans DSM 21036.</title>
        <authorList>
            <person name="Jiang Z."/>
        </authorList>
    </citation>
    <scope>NUCLEOTIDE SEQUENCE</scope>
    <source>
        <strain evidence="5">DSM 21036</strain>
    </source>
</reference>
<evidence type="ECO:0000313" key="6">
    <source>
        <dbReference type="Proteomes" id="UP001149140"/>
    </source>
</evidence>
<dbReference type="EMBL" id="JAPDOD010000026">
    <property type="protein sequence ID" value="MDA0163629.1"/>
    <property type="molecule type" value="Genomic_DNA"/>
</dbReference>
<dbReference type="InterPro" id="IPR016167">
    <property type="entry name" value="FAD-bd_PCMH_sub1"/>
</dbReference>
<keyword evidence="2" id="KW-0274">FAD</keyword>
<dbReference type="InterPro" id="IPR005107">
    <property type="entry name" value="CO_DH_flav_C"/>
</dbReference>
<keyword evidence="6" id="KW-1185">Reference proteome</keyword>
<protein>
    <submittedName>
        <fullName evidence="5">FAD binding domain-containing protein</fullName>
    </submittedName>
</protein>
<evidence type="ECO:0000259" key="4">
    <source>
        <dbReference type="PROSITE" id="PS51387"/>
    </source>
</evidence>
<evidence type="ECO:0000313" key="5">
    <source>
        <dbReference type="EMBL" id="MDA0163629.1"/>
    </source>
</evidence>
<dbReference type="GO" id="GO:0016491">
    <property type="term" value="F:oxidoreductase activity"/>
    <property type="evidence" value="ECO:0007669"/>
    <property type="project" value="UniProtKB-KW"/>
</dbReference>
<dbReference type="InterPro" id="IPR036683">
    <property type="entry name" value="CO_DH_flav_C_dom_sf"/>
</dbReference>
<name>A0A9X3MVW4_9ACTN</name>
<evidence type="ECO:0000256" key="3">
    <source>
        <dbReference type="ARBA" id="ARBA00023002"/>
    </source>
</evidence>
<sequence length="287" mass="29034">MKPPPFAYAAPTEVGEAVELLAADGARVLAGGQSLVPLMSARREHPAALVDINRLSALATLETNGDVLAGAIVRADRLARDPAVRGRLAVLADAAARVGHPAVRNRGTVGGNVAFADPANNLPVVAIALDAELTVRSAGGERTLAASDFFRAAYTTALEPGELLCAVRFPGLPDGAGSAYYEVSARSRGWGLAGAAAALWLDADGLIAGARVALGGVGDVPVRVDVDALIGTEPGAEAFAAAGATARTAVAEPRADLQASAEHRRHLAGVVVERALRAAGQRAGGRA</sequence>
<dbReference type="PANTHER" id="PTHR42659:SF2">
    <property type="entry name" value="XANTHINE DEHYDROGENASE SUBUNIT C-RELATED"/>
    <property type="match status" value="1"/>
</dbReference>
<proteinExistence type="predicted"/>
<keyword evidence="3" id="KW-0560">Oxidoreductase</keyword>
<evidence type="ECO:0000256" key="2">
    <source>
        <dbReference type="ARBA" id="ARBA00022827"/>
    </source>
</evidence>
<dbReference type="Gene3D" id="3.30.43.10">
    <property type="entry name" value="Uridine Diphospho-n-acetylenolpyruvylglucosamine Reductase, domain 2"/>
    <property type="match status" value="1"/>
</dbReference>
<dbReference type="Pfam" id="PF03450">
    <property type="entry name" value="CO_deh_flav_C"/>
    <property type="match status" value="1"/>
</dbReference>
<dbReference type="InterPro" id="IPR016166">
    <property type="entry name" value="FAD-bd_PCMH"/>
</dbReference>
<dbReference type="Gene3D" id="3.30.390.50">
    <property type="entry name" value="CO dehydrogenase flavoprotein, C-terminal domain"/>
    <property type="match status" value="1"/>
</dbReference>
<dbReference type="GO" id="GO:0071949">
    <property type="term" value="F:FAD binding"/>
    <property type="evidence" value="ECO:0007669"/>
    <property type="project" value="InterPro"/>
</dbReference>
<dbReference type="InterPro" id="IPR002346">
    <property type="entry name" value="Mopterin_DH_FAD-bd"/>
</dbReference>
<dbReference type="InterPro" id="IPR051312">
    <property type="entry name" value="Diverse_Substr_Oxidored"/>
</dbReference>
<dbReference type="PROSITE" id="PS51387">
    <property type="entry name" value="FAD_PCMH"/>
    <property type="match status" value="1"/>
</dbReference>
<dbReference type="SUPFAM" id="SSF55447">
    <property type="entry name" value="CO dehydrogenase flavoprotein C-terminal domain-like"/>
    <property type="match status" value="1"/>
</dbReference>
<dbReference type="InterPro" id="IPR016169">
    <property type="entry name" value="FAD-bd_PCMH_sub2"/>
</dbReference>
<comment type="caution">
    <text evidence="5">The sequence shown here is derived from an EMBL/GenBank/DDBJ whole genome shotgun (WGS) entry which is preliminary data.</text>
</comment>
<dbReference type="Proteomes" id="UP001149140">
    <property type="component" value="Unassembled WGS sequence"/>
</dbReference>
<dbReference type="SMART" id="SM01092">
    <property type="entry name" value="CO_deh_flav_C"/>
    <property type="match status" value="1"/>
</dbReference>
<dbReference type="AlphaFoldDB" id="A0A9X3MVW4"/>
<dbReference type="Pfam" id="PF00941">
    <property type="entry name" value="FAD_binding_5"/>
    <property type="match status" value="1"/>
</dbReference>